<dbReference type="InterPro" id="IPR036513">
    <property type="entry name" value="STAS_dom_sf"/>
</dbReference>
<protein>
    <submittedName>
        <fullName evidence="2">STAS domain-containing protein</fullName>
    </submittedName>
</protein>
<evidence type="ECO:0000313" key="3">
    <source>
        <dbReference type="Proteomes" id="UP001155241"/>
    </source>
</evidence>
<gene>
    <name evidence="2" type="ORF">NG895_08295</name>
</gene>
<proteinExistence type="predicted"/>
<dbReference type="Proteomes" id="UP001155241">
    <property type="component" value="Unassembled WGS sequence"/>
</dbReference>
<dbReference type="InterPro" id="IPR058548">
    <property type="entry name" value="MlaB-like_STAS"/>
</dbReference>
<dbReference type="EMBL" id="JAMXLR010000026">
    <property type="protein sequence ID" value="MCO6043906.1"/>
    <property type="molecule type" value="Genomic_DNA"/>
</dbReference>
<name>A0A9X2FGL5_9BACT</name>
<feature type="domain" description="MlaB-like STAS" evidence="1">
    <location>
        <begin position="17"/>
        <end position="93"/>
    </location>
</feature>
<organism evidence="2 3">
    <name type="scientific">Aeoliella straminimaris</name>
    <dbReference type="NCBI Taxonomy" id="2954799"/>
    <lineage>
        <taxon>Bacteria</taxon>
        <taxon>Pseudomonadati</taxon>
        <taxon>Planctomycetota</taxon>
        <taxon>Planctomycetia</taxon>
        <taxon>Pirellulales</taxon>
        <taxon>Lacipirellulaceae</taxon>
        <taxon>Aeoliella</taxon>
    </lineage>
</organism>
<dbReference type="Pfam" id="PF13466">
    <property type="entry name" value="STAS_2"/>
    <property type="match status" value="1"/>
</dbReference>
<dbReference type="SUPFAM" id="SSF52091">
    <property type="entry name" value="SpoIIaa-like"/>
    <property type="match status" value="1"/>
</dbReference>
<evidence type="ECO:0000313" key="2">
    <source>
        <dbReference type="EMBL" id="MCO6043906.1"/>
    </source>
</evidence>
<dbReference type="RefSeq" id="WP_252852008.1">
    <property type="nucleotide sequence ID" value="NZ_JAMXLR010000026.1"/>
</dbReference>
<evidence type="ECO:0000259" key="1">
    <source>
        <dbReference type="Pfam" id="PF13466"/>
    </source>
</evidence>
<reference evidence="2" key="1">
    <citation type="submission" date="2022-06" db="EMBL/GenBank/DDBJ databases">
        <title>Aeoliella straminimaris, a novel planctomycete from sediments.</title>
        <authorList>
            <person name="Vitorino I.R."/>
            <person name="Lage O.M."/>
        </authorList>
    </citation>
    <scope>NUCLEOTIDE SEQUENCE</scope>
    <source>
        <strain evidence="2">ICT_H6.2</strain>
    </source>
</reference>
<dbReference type="Gene3D" id="3.30.750.24">
    <property type="entry name" value="STAS domain"/>
    <property type="match status" value="1"/>
</dbReference>
<sequence length="101" mass="10786">MASTFLVKRNRTRPSRIALKGDIGIASASELHAALMELADADVSVNVDCKDATHLDGAICQLLMVAQRSWPGGTDRFNLVNTSAALETHLMRTGATESTMA</sequence>
<accession>A0A9X2FGL5</accession>
<dbReference type="AlphaFoldDB" id="A0A9X2FGL5"/>
<comment type="caution">
    <text evidence="2">The sequence shown here is derived from an EMBL/GenBank/DDBJ whole genome shotgun (WGS) entry which is preliminary data.</text>
</comment>
<keyword evidence="3" id="KW-1185">Reference proteome</keyword>